<name>A0A1G1VEC8_9BACT</name>
<dbReference type="Proteomes" id="UP000177685">
    <property type="component" value="Unassembled WGS sequence"/>
</dbReference>
<proteinExistence type="predicted"/>
<dbReference type="EMBL" id="MHCD01000027">
    <property type="protein sequence ID" value="OGY13778.1"/>
    <property type="molecule type" value="Genomic_DNA"/>
</dbReference>
<gene>
    <name evidence="1" type="ORF">A3A58_02175</name>
</gene>
<accession>A0A1G1VEC8</accession>
<sequence length="322" mass="36085">MPKNSAPFEILRQKLKLRHLGIKSSFAKNHPHIKLDLEQIRQHSAKLLTAGALGSTLLLPPGQEINVQPMPQTVVHALNPTFELPYPPQDWLKEQMRQVLPAIKDPWAMPFLTSGEEKVIGKIIEKATGISAVAALEGERLNTVYGYIGAEQHLRRWPGDSIANHGELANVEGMAPGNGGFGYFARGREDKEGVEREKYYVVVQLMYFPDWGKRTRYLADWYKWRKMIVVNPDNGKAVVAVIGDAGPAAWTGKHFGGSPEVMDILGGKRYKKGRVLFYFVDDPANKVPLGEVQHKPGSLEYKPILNPMDELNNLTPKQFNNE</sequence>
<organism evidence="1 2">
    <name type="scientific">Candidatus Blackburnbacteria bacterium RIFCSPLOWO2_01_FULL_41_27</name>
    <dbReference type="NCBI Taxonomy" id="1797520"/>
    <lineage>
        <taxon>Bacteria</taxon>
        <taxon>Candidatus Blackburniibacteriota</taxon>
    </lineage>
</organism>
<reference evidence="1 2" key="1">
    <citation type="journal article" date="2016" name="Nat. Commun.">
        <title>Thousands of microbial genomes shed light on interconnected biogeochemical processes in an aquifer system.</title>
        <authorList>
            <person name="Anantharaman K."/>
            <person name="Brown C.T."/>
            <person name="Hug L.A."/>
            <person name="Sharon I."/>
            <person name="Castelle C.J."/>
            <person name="Probst A.J."/>
            <person name="Thomas B.C."/>
            <person name="Singh A."/>
            <person name="Wilkins M.J."/>
            <person name="Karaoz U."/>
            <person name="Brodie E.L."/>
            <person name="Williams K.H."/>
            <person name="Hubbard S.S."/>
            <person name="Banfield J.F."/>
        </authorList>
    </citation>
    <scope>NUCLEOTIDE SEQUENCE [LARGE SCALE GENOMIC DNA]</scope>
</reference>
<evidence type="ECO:0000313" key="1">
    <source>
        <dbReference type="EMBL" id="OGY13778.1"/>
    </source>
</evidence>
<dbReference type="AlphaFoldDB" id="A0A1G1VEC8"/>
<evidence type="ECO:0000313" key="2">
    <source>
        <dbReference type="Proteomes" id="UP000177685"/>
    </source>
</evidence>
<protein>
    <submittedName>
        <fullName evidence="1">Uncharacterized protein</fullName>
    </submittedName>
</protein>
<comment type="caution">
    <text evidence="1">The sequence shown here is derived from an EMBL/GenBank/DDBJ whole genome shotgun (WGS) entry which is preliminary data.</text>
</comment>